<evidence type="ECO:0000313" key="2">
    <source>
        <dbReference type="Proteomes" id="UP000015241"/>
    </source>
</evidence>
<organism evidence="1 2">
    <name type="scientific">Fomitopsis schrenkii</name>
    <name type="common">Brown rot fungus</name>
    <dbReference type="NCBI Taxonomy" id="2126942"/>
    <lineage>
        <taxon>Eukaryota</taxon>
        <taxon>Fungi</taxon>
        <taxon>Dikarya</taxon>
        <taxon>Basidiomycota</taxon>
        <taxon>Agaricomycotina</taxon>
        <taxon>Agaricomycetes</taxon>
        <taxon>Polyporales</taxon>
        <taxon>Fomitopsis</taxon>
    </lineage>
</organism>
<evidence type="ECO:0000313" key="1">
    <source>
        <dbReference type="EMBL" id="EPS96794.1"/>
    </source>
</evidence>
<dbReference type="InParanoid" id="S8FEF6"/>
<name>S8FEF6_FOMSC</name>
<accession>S8FEF6</accession>
<dbReference type="Proteomes" id="UP000015241">
    <property type="component" value="Unassembled WGS sequence"/>
</dbReference>
<dbReference type="HOGENOM" id="CLU_2812378_0_0_1"/>
<proteinExistence type="predicted"/>
<sequence length="67" mass="6634">MAAQLVLSQLVGNKMKNNGSAIILTAPGAAGGGISSIAAIGGFCCMAKPIYKVTGGLPPGAMERRTT</sequence>
<dbReference type="STRING" id="743788.S8FEF6"/>
<gene>
    <name evidence="1" type="ORF">FOMPIDRAFT_1053023</name>
</gene>
<dbReference type="EMBL" id="KE504184">
    <property type="protein sequence ID" value="EPS96794.1"/>
    <property type="molecule type" value="Genomic_DNA"/>
</dbReference>
<protein>
    <submittedName>
        <fullName evidence="1">Uncharacterized protein</fullName>
    </submittedName>
</protein>
<dbReference type="AlphaFoldDB" id="S8FEF6"/>
<reference evidence="1 2" key="1">
    <citation type="journal article" date="2012" name="Science">
        <title>The Paleozoic origin of enzymatic lignin decomposition reconstructed from 31 fungal genomes.</title>
        <authorList>
            <person name="Floudas D."/>
            <person name="Binder M."/>
            <person name="Riley R."/>
            <person name="Barry K."/>
            <person name="Blanchette R.A."/>
            <person name="Henrissat B."/>
            <person name="Martinez A.T."/>
            <person name="Otillar R."/>
            <person name="Spatafora J.W."/>
            <person name="Yadav J.S."/>
            <person name="Aerts A."/>
            <person name="Benoit I."/>
            <person name="Boyd A."/>
            <person name="Carlson A."/>
            <person name="Copeland A."/>
            <person name="Coutinho P.M."/>
            <person name="de Vries R.P."/>
            <person name="Ferreira P."/>
            <person name="Findley K."/>
            <person name="Foster B."/>
            <person name="Gaskell J."/>
            <person name="Glotzer D."/>
            <person name="Gorecki P."/>
            <person name="Heitman J."/>
            <person name="Hesse C."/>
            <person name="Hori C."/>
            <person name="Igarashi K."/>
            <person name="Jurgens J.A."/>
            <person name="Kallen N."/>
            <person name="Kersten P."/>
            <person name="Kohler A."/>
            <person name="Kuees U."/>
            <person name="Kumar T.K.A."/>
            <person name="Kuo A."/>
            <person name="LaButti K."/>
            <person name="Larrondo L.F."/>
            <person name="Lindquist E."/>
            <person name="Ling A."/>
            <person name="Lombard V."/>
            <person name="Lucas S."/>
            <person name="Lundell T."/>
            <person name="Martin R."/>
            <person name="McLaughlin D.J."/>
            <person name="Morgenstern I."/>
            <person name="Morin E."/>
            <person name="Murat C."/>
            <person name="Nagy L.G."/>
            <person name="Nolan M."/>
            <person name="Ohm R.A."/>
            <person name="Patyshakuliyeva A."/>
            <person name="Rokas A."/>
            <person name="Ruiz-Duenas F.J."/>
            <person name="Sabat G."/>
            <person name="Salamov A."/>
            <person name="Samejima M."/>
            <person name="Schmutz J."/>
            <person name="Slot J.C."/>
            <person name="St John F."/>
            <person name="Stenlid J."/>
            <person name="Sun H."/>
            <person name="Sun S."/>
            <person name="Syed K."/>
            <person name="Tsang A."/>
            <person name="Wiebenga A."/>
            <person name="Young D."/>
            <person name="Pisabarro A."/>
            <person name="Eastwood D.C."/>
            <person name="Martin F."/>
            <person name="Cullen D."/>
            <person name="Grigoriev I.V."/>
            <person name="Hibbett D.S."/>
        </authorList>
    </citation>
    <scope>NUCLEOTIDE SEQUENCE</scope>
    <source>
        <strain evidence="2">FP-58527</strain>
    </source>
</reference>
<keyword evidence="2" id="KW-1185">Reference proteome</keyword>